<reference evidence="1 2" key="1">
    <citation type="submission" date="2024-05" db="EMBL/GenBank/DDBJ databases">
        <title>Long read based assembly of the Candida bracarensis genome reveals expanded adhesin content.</title>
        <authorList>
            <person name="Marcet-Houben M."/>
            <person name="Ksiezopolska E."/>
            <person name="Gabaldon T."/>
        </authorList>
    </citation>
    <scope>NUCLEOTIDE SEQUENCE [LARGE SCALE GENOMIC DNA]</scope>
    <source>
        <strain evidence="1 2">CBM6</strain>
    </source>
</reference>
<proteinExistence type="predicted"/>
<gene>
    <name evidence="1" type="ORF">RNJ44_01873</name>
</gene>
<accession>A0ABR4NP06</accession>
<sequence length="353" mass="40774">MRGGSLRFIVRILLERHSSGPFNVLGKRVITTILVSVLVLVRRLRALGGFDKVYLKRWGINTVAVLSAINLSPFLKSLLNNRRYESLVDRAALILSISIANDIPERLVSLTLSNAVVNHIIHFLNSKRLDSASISILNHLATSGLITLTYLLGDKESRLYKSIIFKDQFLFFDFITIYGLFSVNSLYSHFRNKLVTPSNDKDLLAKLSASRDTYKRYRRNQYSEISNNSKIIIDKLREKYELSFKKNSTKLELLLRSSIFQNLVKTSQWCIFRVLLIHIFKSTYGKFRLNVTTQKFLLTFFSLLTLDFGKVMYVHPKLLKLLTYYVSMKYYHDLDLSQQLHKIILSIGSCLLI</sequence>
<name>A0ABR4NP06_9SACH</name>
<dbReference type="Proteomes" id="UP001623330">
    <property type="component" value="Unassembled WGS sequence"/>
</dbReference>
<organism evidence="1 2">
    <name type="scientific">Nakaseomyces bracarensis</name>
    <dbReference type="NCBI Taxonomy" id="273131"/>
    <lineage>
        <taxon>Eukaryota</taxon>
        <taxon>Fungi</taxon>
        <taxon>Dikarya</taxon>
        <taxon>Ascomycota</taxon>
        <taxon>Saccharomycotina</taxon>
        <taxon>Saccharomycetes</taxon>
        <taxon>Saccharomycetales</taxon>
        <taxon>Saccharomycetaceae</taxon>
        <taxon>Nakaseomyces</taxon>
    </lineage>
</organism>
<evidence type="ECO:0000313" key="1">
    <source>
        <dbReference type="EMBL" id="KAL3229737.1"/>
    </source>
</evidence>
<comment type="caution">
    <text evidence="1">The sequence shown here is derived from an EMBL/GenBank/DDBJ whole genome shotgun (WGS) entry which is preliminary data.</text>
</comment>
<protein>
    <submittedName>
        <fullName evidence="1">Uncharacterized protein</fullName>
    </submittedName>
</protein>
<dbReference type="EMBL" id="JBEVYD010000011">
    <property type="protein sequence ID" value="KAL3229737.1"/>
    <property type="molecule type" value="Genomic_DNA"/>
</dbReference>
<evidence type="ECO:0000313" key="2">
    <source>
        <dbReference type="Proteomes" id="UP001623330"/>
    </source>
</evidence>
<keyword evidence="2" id="KW-1185">Reference proteome</keyword>